<evidence type="ECO:0000259" key="2">
    <source>
        <dbReference type="Pfam" id="PF00125"/>
    </source>
</evidence>
<dbReference type="SUPFAM" id="SSF47113">
    <property type="entry name" value="Histone-fold"/>
    <property type="match status" value="1"/>
</dbReference>
<dbReference type="Gene3D" id="1.10.20.10">
    <property type="entry name" value="Histone, subunit A"/>
    <property type="match status" value="1"/>
</dbReference>
<organism evidence="3 4">
    <name type="scientific">Stephania cephalantha</name>
    <dbReference type="NCBI Taxonomy" id="152367"/>
    <lineage>
        <taxon>Eukaryota</taxon>
        <taxon>Viridiplantae</taxon>
        <taxon>Streptophyta</taxon>
        <taxon>Embryophyta</taxon>
        <taxon>Tracheophyta</taxon>
        <taxon>Spermatophyta</taxon>
        <taxon>Magnoliopsida</taxon>
        <taxon>Ranunculales</taxon>
        <taxon>Menispermaceae</taxon>
        <taxon>Menispermoideae</taxon>
        <taxon>Cissampelideae</taxon>
        <taxon>Stephania</taxon>
    </lineage>
</organism>
<dbReference type="Proteomes" id="UP001419268">
    <property type="component" value="Unassembled WGS sequence"/>
</dbReference>
<evidence type="ECO:0000256" key="1">
    <source>
        <dbReference type="ARBA" id="ARBA00010343"/>
    </source>
</evidence>
<dbReference type="GO" id="GO:0046982">
    <property type="term" value="F:protein heterodimerization activity"/>
    <property type="evidence" value="ECO:0007669"/>
    <property type="project" value="InterPro"/>
</dbReference>
<dbReference type="PRINTS" id="PR00622">
    <property type="entry name" value="HISTONEH3"/>
</dbReference>
<dbReference type="AlphaFoldDB" id="A0AAP0J5D6"/>
<comment type="similarity">
    <text evidence="1">Belongs to the histone H3 family.</text>
</comment>
<gene>
    <name evidence="3" type="ORF">Scep_015267</name>
</gene>
<dbReference type="PANTHER" id="PTHR11426">
    <property type="entry name" value="HISTONE H3"/>
    <property type="match status" value="1"/>
</dbReference>
<name>A0AAP0J5D6_9MAGN</name>
<dbReference type="GO" id="GO:0030527">
    <property type="term" value="F:structural constituent of chromatin"/>
    <property type="evidence" value="ECO:0007669"/>
    <property type="project" value="InterPro"/>
</dbReference>
<accession>A0AAP0J5D6</accession>
<dbReference type="InterPro" id="IPR007125">
    <property type="entry name" value="H2A/H2B/H3"/>
</dbReference>
<proteinExistence type="inferred from homology"/>
<dbReference type="InterPro" id="IPR009072">
    <property type="entry name" value="Histone-fold"/>
</dbReference>
<evidence type="ECO:0000313" key="3">
    <source>
        <dbReference type="EMBL" id="KAK9126421.1"/>
    </source>
</evidence>
<dbReference type="EMBL" id="JBBNAG010000006">
    <property type="protein sequence ID" value="KAK9126421.1"/>
    <property type="molecule type" value="Genomic_DNA"/>
</dbReference>
<dbReference type="GO" id="GO:0000786">
    <property type="term" value="C:nucleosome"/>
    <property type="evidence" value="ECO:0007669"/>
    <property type="project" value="InterPro"/>
</dbReference>
<comment type="caution">
    <text evidence="3">The sequence shown here is derived from an EMBL/GenBank/DDBJ whole genome shotgun (WGS) entry which is preliminary data.</text>
</comment>
<dbReference type="GO" id="GO:0003677">
    <property type="term" value="F:DNA binding"/>
    <property type="evidence" value="ECO:0007669"/>
    <property type="project" value="InterPro"/>
</dbReference>
<protein>
    <recommendedName>
        <fullName evidence="2">Core Histone H2A/H2B/H3 domain-containing protein</fullName>
    </recommendedName>
</protein>
<evidence type="ECO:0000313" key="4">
    <source>
        <dbReference type="Proteomes" id="UP001419268"/>
    </source>
</evidence>
<dbReference type="InterPro" id="IPR000164">
    <property type="entry name" value="Histone_H3/CENP-A"/>
</dbReference>
<keyword evidence="4" id="KW-1185">Reference proteome</keyword>
<reference evidence="3 4" key="1">
    <citation type="submission" date="2024-01" db="EMBL/GenBank/DDBJ databases">
        <title>Genome assemblies of Stephania.</title>
        <authorList>
            <person name="Yang L."/>
        </authorList>
    </citation>
    <scope>NUCLEOTIDE SEQUENCE [LARGE SCALE GENOMIC DNA]</scope>
    <source>
        <strain evidence="3">JXDWG</strain>
        <tissue evidence="3">Leaf</tissue>
    </source>
</reference>
<feature type="domain" description="Core Histone H2A/H2B/H3" evidence="2">
    <location>
        <begin position="2"/>
        <end position="57"/>
    </location>
</feature>
<dbReference type="Pfam" id="PF00125">
    <property type="entry name" value="Histone"/>
    <property type="match status" value="1"/>
</dbReference>
<sequence>MREITQTSRRTEVPSSVVCARSEAAEAYWLACSRTPMCAIHAKRVTIMPKDIRLAKREAVFAAVEKGSRLRARRRRHQNCWMRGVAVMQQ</sequence>